<dbReference type="Pfam" id="PF01753">
    <property type="entry name" value="zf-MYND"/>
    <property type="match status" value="1"/>
</dbReference>
<dbReference type="EMBL" id="KV428028">
    <property type="protein sequence ID" value="KZT40753.1"/>
    <property type="molecule type" value="Genomic_DNA"/>
</dbReference>
<dbReference type="SUPFAM" id="SSF48371">
    <property type="entry name" value="ARM repeat"/>
    <property type="match status" value="1"/>
</dbReference>
<keyword evidence="7" id="KW-1185">Reference proteome</keyword>
<protein>
    <recommendedName>
        <fullName evidence="5">MYND-type domain-containing protein</fullName>
    </recommendedName>
</protein>
<evidence type="ECO:0000256" key="4">
    <source>
        <dbReference type="PROSITE-ProRule" id="PRU00134"/>
    </source>
</evidence>
<dbReference type="Proteomes" id="UP000076798">
    <property type="component" value="Unassembled WGS sequence"/>
</dbReference>
<dbReference type="InterPro" id="IPR002893">
    <property type="entry name" value="Znf_MYND"/>
</dbReference>
<reference evidence="6 7" key="1">
    <citation type="journal article" date="2016" name="Mol. Biol. Evol.">
        <title>Comparative Genomics of Early-Diverging Mushroom-Forming Fungi Provides Insights into the Origins of Lignocellulose Decay Capabilities.</title>
        <authorList>
            <person name="Nagy L.G."/>
            <person name="Riley R."/>
            <person name="Tritt A."/>
            <person name="Adam C."/>
            <person name="Daum C."/>
            <person name="Floudas D."/>
            <person name="Sun H."/>
            <person name="Yadav J.S."/>
            <person name="Pangilinan J."/>
            <person name="Larsson K.H."/>
            <person name="Matsuura K."/>
            <person name="Barry K."/>
            <person name="Labutti K."/>
            <person name="Kuo R."/>
            <person name="Ohm R.A."/>
            <person name="Bhattacharya S.S."/>
            <person name="Shirouzu T."/>
            <person name="Yoshinaga Y."/>
            <person name="Martin F.M."/>
            <person name="Grigoriev I.V."/>
            <person name="Hibbett D.S."/>
        </authorList>
    </citation>
    <scope>NUCLEOTIDE SEQUENCE [LARGE SCALE GENOMIC DNA]</scope>
    <source>
        <strain evidence="6 7">HHB10207 ss-3</strain>
    </source>
</reference>
<keyword evidence="3" id="KW-0862">Zinc</keyword>
<keyword evidence="2 4" id="KW-0863">Zinc-finger</keyword>
<evidence type="ECO:0000313" key="6">
    <source>
        <dbReference type="EMBL" id="KZT40753.1"/>
    </source>
</evidence>
<evidence type="ECO:0000256" key="2">
    <source>
        <dbReference type="ARBA" id="ARBA00022771"/>
    </source>
</evidence>
<dbReference type="PROSITE" id="PS50865">
    <property type="entry name" value="ZF_MYND_2"/>
    <property type="match status" value="1"/>
</dbReference>
<dbReference type="OrthoDB" id="341421at2759"/>
<dbReference type="AlphaFoldDB" id="A0A166FKP0"/>
<gene>
    <name evidence="6" type="ORF">SISSUDRAFT_1043679</name>
</gene>
<dbReference type="PROSITE" id="PS01360">
    <property type="entry name" value="ZF_MYND_1"/>
    <property type="match status" value="1"/>
</dbReference>
<sequence length="680" mass="75627">MSLKTLVDACTSSKDWTHAYFLIGKYLELDTQSRNGFKKLHENWKEVMLNMRLLYTDYQEHDVIIAALMNLLRDIVADAVLRDRMFAEGWIPRIVEITKRSDYCRNRALKTLSRILMHPSPEISLYLYRNSFQQLCSILFESPPESEDADLVIQIMGPTLTGLLAVGETPKIPNTFARAGIDVDRLRTLVLDRMQGCLYNKPDNAASTCHELMVIMALAYAYPEANLSTPRIFECFVACLRSSSLQIRVLGMRTLHSVWGTVLGPYTGPDVVKLVGAMCKGYPAHLNARFAAHAPTQCFAEESLNSRMKFQALTEETSVSLDWVKFGKEIAKNIIAGEAAIFPLPFSSEKCKLDFDTWFDAIPFAASVLRARSDFDSADLIEVKYLMNVGQWMTAAAIAQKGAKRSPNIGFWYQILCASAGEAEGVRLALEGLKCPILAPYTRSSLLYTASTRSFSLALKNLTSVEPGDRVHDEGLAYLNICAENLETLVKVAAPDFTALVVAANLNLLVQILLRGPEISPDLKALESTIKDAREISEIDDLIQGKGVAFDARKVKDIILGKLVTVSTEWAEFIQCTNASSLALVELAAKASKPGAKVDPQEIVDMLNKTHLEEPQRTTAKFIRSDQTEMRLYRCSQCQNPSAAMRKCAVCGQACYCNRECQKKHWKAHKKACKSAVLSA</sequence>
<evidence type="ECO:0000259" key="5">
    <source>
        <dbReference type="PROSITE" id="PS50865"/>
    </source>
</evidence>
<organism evidence="6 7">
    <name type="scientific">Sistotremastrum suecicum HHB10207 ss-3</name>
    <dbReference type="NCBI Taxonomy" id="1314776"/>
    <lineage>
        <taxon>Eukaryota</taxon>
        <taxon>Fungi</taxon>
        <taxon>Dikarya</taxon>
        <taxon>Basidiomycota</taxon>
        <taxon>Agaricomycotina</taxon>
        <taxon>Agaricomycetes</taxon>
        <taxon>Sistotremastrales</taxon>
        <taxon>Sistotremastraceae</taxon>
        <taxon>Sistotremastrum</taxon>
    </lineage>
</organism>
<dbReference type="Gene3D" id="6.10.140.2220">
    <property type="match status" value="1"/>
</dbReference>
<name>A0A166FKP0_9AGAM</name>
<keyword evidence="1" id="KW-0479">Metal-binding</keyword>
<evidence type="ECO:0000256" key="1">
    <source>
        <dbReference type="ARBA" id="ARBA00022723"/>
    </source>
</evidence>
<accession>A0A166FKP0</accession>
<evidence type="ECO:0000256" key="3">
    <source>
        <dbReference type="ARBA" id="ARBA00022833"/>
    </source>
</evidence>
<dbReference type="GO" id="GO:0008270">
    <property type="term" value="F:zinc ion binding"/>
    <property type="evidence" value="ECO:0007669"/>
    <property type="project" value="UniProtKB-KW"/>
</dbReference>
<evidence type="ECO:0000313" key="7">
    <source>
        <dbReference type="Proteomes" id="UP000076798"/>
    </source>
</evidence>
<feature type="domain" description="MYND-type" evidence="5">
    <location>
        <begin position="635"/>
        <end position="673"/>
    </location>
</feature>
<proteinExistence type="predicted"/>
<dbReference type="SUPFAM" id="SSF144232">
    <property type="entry name" value="HIT/MYND zinc finger-like"/>
    <property type="match status" value="1"/>
</dbReference>
<dbReference type="InterPro" id="IPR016024">
    <property type="entry name" value="ARM-type_fold"/>
</dbReference>